<evidence type="ECO:0000313" key="2">
    <source>
        <dbReference type="EMBL" id="POM22885.1"/>
    </source>
</evidence>
<proteinExistence type="predicted"/>
<sequence length="41" mass="4235">MTDAPPDEAALTARVDRSPDAHRATEPDEDAVLAALYGPGA</sequence>
<name>A0A2P4UCV5_9ACTN</name>
<protein>
    <submittedName>
        <fullName evidence="2">Uncharacterized protein</fullName>
    </submittedName>
</protein>
<evidence type="ECO:0000256" key="1">
    <source>
        <dbReference type="SAM" id="MobiDB-lite"/>
    </source>
</evidence>
<dbReference type="EMBL" id="MTBP01000004">
    <property type="protein sequence ID" value="POM22885.1"/>
    <property type="molecule type" value="Genomic_DNA"/>
</dbReference>
<dbReference type="RefSeq" id="WP_268877689.1">
    <property type="nucleotide sequence ID" value="NZ_MTBP01000004.1"/>
</dbReference>
<dbReference type="AlphaFoldDB" id="A0A2P4UCV5"/>
<organism evidence="2 3">
    <name type="scientific">Actinomadura rubteroloni</name>
    <dbReference type="NCBI Taxonomy" id="1926885"/>
    <lineage>
        <taxon>Bacteria</taxon>
        <taxon>Bacillati</taxon>
        <taxon>Actinomycetota</taxon>
        <taxon>Actinomycetes</taxon>
        <taxon>Streptosporangiales</taxon>
        <taxon>Thermomonosporaceae</taxon>
        <taxon>Actinomadura</taxon>
    </lineage>
</organism>
<accession>A0A2P4UCV5</accession>
<comment type="caution">
    <text evidence="2">The sequence shown here is derived from an EMBL/GenBank/DDBJ whole genome shotgun (WGS) entry which is preliminary data.</text>
</comment>
<keyword evidence="3" id="KW-1185">Reference proteome</keyword>
<evidence type="ECO:0000313" key="3">
    <source>
        <dbReference type="Proteomes" id="UP000242367"/>
    </source>
</evidence>
<feature type="region of interest" description="Disordered" evidence="1">
    <location>
        <begin position="1"/>
        <end position="30"/>
    </location>
</feature>
<dbReference type="Proteomes" id="UP000242367">
    <property type="component" value="Unassembled WGS sequence"/>
</dbReference>
<feature type="compositionally biased region" description="Basic and acidic residues" evidence="1">
    <location>
        <begin position="14"/>
        <end position="26"/>
    </location>
</feature>
<gene>
    <name evidence="2" type="ORF">BTM25_50910</name>
</gene>
<reference evidence="2 3" key="1">
    <citation type="journal article" date="2017" name="Chemistry">
        <title>Isolation, Biosynthesis and Chemical Modifications of Rubterolones A-F: Rare Tropolone Alkaloids from Actinomadura sp. 5-2.</title>
        <authorList>
            <person name="Guo H."/>
            <person name="Benndorf R."/>
            <person name="Leichnitz D."/>
            <person name="Klassen J.L."/>
            <person name="Vollmers J."/>
            <person name="Gorls H."/>
            <person name="Steinacker M."/>
            <person name="Weigel C."/>
            <person name="Dahse H.M."/>
            <person name="Kaster A.K."/>
            <person name="de Beer Z.W."/>
            <person name="Poulsen M."/>
            <person name="Beemelmanns C."/>
        </authorList>
    </citation>
    <scope>NUCLEOTIDE SEQUENCE [LARGE SCALE GENOMIC DNA]</scope>
    <source>
        <strain evidence="2 3">5-2</strain>
    </source>
</reference>